<gene>
    <name evidence="5" type="primary">rpmD</name>
    <name evidence="7" type="ORF">BHU61_10735</name>
</gene>
<dbReference type="GO" id="GO:0022625">
    <property type="term" value="C:cytosolic large ribosomal subunit"/>
    <property type="evidence" value="ECO:0007669"/>
    <property type="project" value="TreeGrafter"/>
</dbReference>
<dbReference type="InterPro" id="IPR016082">
    <property type="entry name" value="Ribosomal_uL30_ferredoxin-like"/>
</dbReference>
<comment type="similarity">
    <text evidence="1 5">Belongs to the universal ribosomal protein uL30 family.</text>
</comment>
<dbReference type="CDD" id="cd01658">
    <property type="entry name" value="Ribosomal_L30"/>
    <property type="match status" value="1"/>
</dbReference>
<proteinExistence type="inferred from homology"/>
<evidence type="ECO:0000256" key="2">
    <source>
        <dbReference type="ARBA" id="ARBA00011838"/>
    </source>
</evidence>
<dbReference type="PANTHER" id="PTHR15892">
    <property type="entry name" value="MITOCHONDRIAL RIBOSOMAL PROTEIN L30"/>
    <property type="match status" value="1"/>
</dbReference>
<dbReference type="NCBIfam" id="TIGR01308">
    <property type="entry name" value="rpmD_bact"/>
    <property type="match status" value="1"/>
</dbReference>
<dbReference type="SUPFAM" id="SSF55129">
    <property type="entry name" value="Ribosomal protein L30p/L7e"/>
    <property type="match status" value="1"/>
</dbReference>
<organism evidence="7 8">
    <name type="scientific">Macrococcus epidermidis</name>
    <dbReference type="NCBI Taxonomy" id="1902580"/>
    <lineage>
        <taxon>Bacteria</taxon>
        <taxon>Bacillati</taxon>
        <taxon>Bacillota</taxon>
        <taxon>Bacilli</taxon>
        <taxon>Bacillales</taxon>
        <taxon>Staphylococcaceae</taxon>
        <taxon>Macrococcus</taxon>
    </lineage>
</organism>
<evidence type="ECO:0000256" key="4">
    <source>
        <dbReference type="ARBA" id="ARBA00023274"/>
    </source>
</evidence>
<dbReference type="AlphaFoldDB" id="A0A327ZNN2"/>
<dbReference type="GO" id="GO:0006412">
    <property type="term" value="P:translation"/>
    <property type="evidence" value="ECO:0007669"/>
    <property type="project" value="UniProtKB-UniRule"/>
</dbReference>
<accession>A0A327ZNN2</accession>
<evidence type="ECO:0000313" key="7">
    <source>
        <dbReference type="EMBL" id="RAK44015.1"/>
    </source>
</evidence>
<evidence type="ECO:0000256" key="5">
    <source>
        <dbReference type="HAMAP-Rule" id="MF_01371"/>
    </source>
</evidence>
<feature type="domain" description="Large ribosomal subunit protein uL30-like ferredoxin-like fold" evidence="6">
    <location>
        <begin position="4"/>
        <end position="54"/>
    </location>
</feature>
<dbReference type="FunFam" id="3.30.1390.20:FF:000001">
    <property type="entry name" value="50S ribosomal protein L30"/>
    <property type="match status" value="1"/>
</dbReference>
<comment type="subunit">
    <text evidence="2 5">Part of the 50S ribosomal subunit.</text>
</comment>
<comment type="caution">
    <text evidence="7">The sequence shown here is derived from an EMBL/GenBank/DDBJ whole genome shotgun (WGS) entry which is preliminary data.</text>
</comment>
<dbReference type="Proteomes" id="UP000249808">
    <property type="component" value="Unassembled WGS sequence"/>
</dbReference>
<dbReference type="PIRSF" id="PIRSF002211">
    <property type="entry name" value="Ribosomal_L30_bac-type"/>
    <property type="match status" value="1"/>
</dbReference>
<dbReference type="InterPro" id="IPR005996">
    <property type="entry name" value="Ribosomal_uL30_bac-type"/>
</dbReference>
<evidence type="ECO:0000259" key="6">
    <source>
        <dbReference type="Pfam" id="PF00327"/>
    </source>
</evidence>
<dbReference type="RefSeq" id="WP_099578977.1">
    <property type="nucleotide sequence ID" value="NZ_CP073819.1"/>
</dbReference>
<dbReference type="EMBL" id="PZJH01000006">
    <property type="protein sequence ID" value="RAK44015.1"/>
    <property type="molecule type" value="Genomic_DNA"/>
</dbReference>
<keyword evidence="8" id="KW-1185">Reference proteome</keyword>
<dbReference type="InterPro" id="IPR036919">
    <property type="entry name" value="Ribo_uL30_ferredoxin-like_sf"/>
</dbReference>
<evidence type="ECO:0000313" key="8">
    <source>
        <dbReference type="Proteomes" id="UP000249808"/>
    </source>
</evidence>
<reference evidence="7 8" key="1">
    <citation type="journal article" date="2018" name="Front. Microbiol.">
        <title>Description and Comparative Genomics of Macrococcus caseolyticus subsp. hominis subsp. nov., Macrococcus goetzii sp. nov., Macrococcus epidermidis sp. nov., and Macrococcus bohemicus sp. nov., Novel Macrococci From Human Clinical Material With Virulence Potential and Suspected Uptake of Foreign DNA by Natural Transformation.</title>
        <authorList>
            <person name="Maslanova I."/>
            <person name="Wertheimer Z."/>
            <person name="Sedlacek I."/>
            <person name="Svec P."/>
            <person name="Indrakova A."/>
            <person name="Kovarovic V."/>
            <person name="Schumann P."/>
            <person name="Sproer C."/>
            <person name="Kralova S."/>
            <person name="Sedo O."/>
            <person name="Kristofova L."/>
            <person name="Vrbovska V."/>
            <person name="Fuzik T."/>
            <person name="Petras P."/>
            <person name="Zdrahal Z."/>
            <person name="Ruzickova V."/>
            <person name="Doskar J."/>
            <person name="Pantucek R."/>
        </authorList>
    </citation>
    <scope>NUCLEOTIDE SEQUENCE [LARGE SCALE GENOMIC DNA]</scope>
    <source>
        <strain evidence="7 8">01/688</strain>
    </source>
</reference>
<evidence type="ECO:0000256" key="3">
    <source>
        <dbReference type="ARBA" id="ARBA00022980"/>
    </source>
</evidence>
<dbReference type="PANTHER" id="PTHR15892:SF2">
    <property type="entry name" value="LARGE RIBOSOMAL SUBUNIT PROTEIN UL30M"/>
    <property type="match status" value="1"/>
</dbReference>
<name>A0A327ZNN2_9STAP</name>
<dbReference type="Pfam" id="PF00327">
    <property type="entry name" value="Ribosomal_L30"/>
    <property type="match status" value="1"/>
</dbReference>
<dbReference type="HAMAP" id="MF_01371_B">
    <property type="entry name" value="Ribosomal_uL30_B"/>
    <property type="match status" value="1"/>
</dbReference>
<sequence>MAKIKITLTRSIIGRPETQRKTVKALGLNKMHQTVEVDDNPAIRGQINKVSHLVTVTEA</sequence>
<keyword evidence="3 5" id="KW-0689">Ribosomal protein</keyword>
<evidence type="ECO:0000256" key="1">
    <source>
        <dbReference type="ARBA" id="ARBA00007594"/>
    </source>
</evidence>
<protein>
    <recommendedName>
        <fullName evidence="5">Large ribosomal subunit protein uL30</fullName>
    </recommendedName>
</protein>
<keyword evidence="4 5" id="KW-0687">Ribonucleoprotein</keyword>
<dbReference type="Gene3D" id="3.30.1390.20">
    <property type="entry name" value="Ribosomal protein L30, ferredoxin-like fold domain"/>
    <property type="match status" value="1"/>
</dbReference>
<dbReference type="GO" id="GO:0003735">
    <property type="term" value="F:structural constituent of ribosome"/>
    <property type="evidence" value="ECO:0007669"/>
    <property type="project" value="InterPro"/>
</dbReference>